<evidence type="ECO:0000313" key="1">
    <source>
        <dbReference type="EMBL" id="PKC01764.1"/>
    </source>
</evidence>
<gene>
    <name evidence="2" type="ORF">RhiirA1_466009</name>
    <name evidence="1" type="ORF">RhiirA5_426194</name>
</gene>
<dbReference type="EMBL" id="LLXJ01001523">
    <property type="protein sequence ID" value="PKC01764.1"/>
    <property type="molecule type" value="Genomic_DNA"/>
</dbReference>
<dbReference type="OrthoDB" id="2303151at2759"/>
<comment type="caution">
    <text evidence="2">The sequence shown here is derived from an EMBL/GenBank/DDBJ whole genome shotgun (WGS) entry which is preliminary data.</text>
</comment>
<protein>
    <submittedName>
        <fullName evidence="2">Uncharacterized protein</fullName>
    </submittedName>
</protein>
<evidence type="ECO:0000313" key="4">
    <source>
        <dbReference type="Proteomes" id="UP000232722"/>
    </source>
</evidence>
<dbReference type="Proteomes" id="UP000232688">
    <property type="component" value="Unassembled WGS sequence"/>
</dbReference>
<reference evidence="2 3" key="3">
    <citation type="submission" date="2017-10" db="EMBL/GenBank/DDBJ databases">
        <title>Extensive intraspecific genome diversity in a model arbuscular mycorrhizal fungus.</title>
        <authorList>
            <person name="Chen E.C.H."/>
            <person name="Morin E."/>
            <person name="Baudet D."/>
            <person name="Noel J."/>
            <person name="Ndikumana S."/>
            <person name="Charron P."/>
            <person name="St-Onge C."/>
            <person name="Giorgi J."/>
            <person name="Grigoriev I.V."/>
            <person name="Roux C."/>
            <person name="Martin F.M."/>
            <person name="Corradi N."/>
        </authorList>
    </citation>
    <scope>NUCLEOTIDE SEQUENCE [LARGE SCALE GENOMIC DNA]</scope>
    <source>
        <strain evidence="2 3">A1</strain>
    </source>
</reference>
<dbReference type="Proteomes" id="UP000232722">
    <property type="component" value="Unassembled WGS sequence"/>
</dbReference>
<dbReference type="VEuPathDB" id="FungiDB:RhiirA1_466009"/>
<reference evidence="1 4" key="1">
    <citation type="submission" date="2016-04" db="EMBL/GenBank/DDBJ databases">
        <title>Genome analyses suggest a sexual origin of heterokaryosis in a supposedly ancient asexual fungus.</title>
        <authorList>
            <person name="Ropars J."/>
            <person name="Sedzielewska K."/>
            <person name="Noel J."/>
            <person name="Charron P."/>
            <person name="Farinelli L."/>
            <person name="Marton T."/>
            <person name="Kruger M."/>
            <person name="Pelin A."/>
            <person name="Brachmann A."/>
            <person name="Corradi N."/>
        </authorList>
    </citation>
    <scope>NUCLEOTIDE SEQUENCE [LARGE SCALE GENOMIC DNA]</scope>
    <source>
        <strain evidence="1 4">A5</strain>
    </source>
</reference>
<reference evidence="2 3" key="4">
    <citation type="submission" date="2017-10" db="EMBL/GenBank/DDBJ databases">
        <title>Genome analyses suggest a sexual origin of heterokaryosis in a supposedly ancient asexual fungus.</title>
        <authorList>
            <person name="Corradi N."/>
            <person name="Sedzielewska K."/>
            <person name="Noel J."/>
            <person name="Charron P."/>
            <person name="Farinelli L."/>
            <person name="Marton T."/>
            <person name="Kruger M."/>
            <person name="Pelin A."/>
            <person name="Brachmann A."/>
            <person name="Corradi N."/>
        </authorList>
    </citation>
    <scope>NUCLEOTIDE SEQUENCE [LARGE SCALE GENOMIC DNA]</scope>
    <source>
        <strain evidence="2 3">A1</strain>
    </source>
</reference>
<name>A0A2I1FB65_9GLOM</name>
<accession>A0A2I1FB65</accession>
<sequence length="212" mass="25553">MSNVNMTVLIKNKRVCIGNGIELKPQPISKRPGYDMEHCRSVIRWHYPGYHTNYWQFFNDEKAFDRLSIIRWGESPEQWRMRVVNILYTLVSQKKLSVYHRFCLFAGFGEGKFDVDYWKYERPKIHNNNIAICFRCLKLFQVDDVKPKDSYHHWWRREIKMIEAEDLMQKHWDFECSVSVRKDASAGDLAEAYFNSVRNSIERPRKDRFENS</sequence>
<evidence type="ECO:0000313" key="3">
    <source>
        <dbReference type="Proteomes" id="UP000232688"/>
    </source>
</evidence>
<dbReference type="AlphaFoldDB" id="A0A2I1FB65"/>
<proteinExistence type="predicted"/>
<reference evidence="1 4" key="2">
    <citation type="submission" date="2017-09" db="EMBL/GenBank/DDBJ databases">
        <title>Extensive intraspecific genome diversity in a model arbuscular mycorrhizal fungus.</title>
        <authorList>
            <person name="Chen E.C."/>
            <person name="Morin E."/>
            <person name="Beaudet D."/>
            <person name="Noel J."/>
            <person name="Ndikumana S."/>
            <person name="Charron P."/>
            <person name="St-Onge C."/>
            <person name="Giorgi J."/>
            <person name="Grigoriev I.V."/>
            <person name="Roux C."/>
            <person name="Martin F.M."/>
            <person name="Corradi N."/>
        </authorList>
    </citation>
    <scope>NUCLEOTIDE SEQUENCE [LARGE SCALE GENOMIC DNA]</scope>
    <source>
        <strain evidence="1 4">A5</strain>
    </source>
</reference>
<dbReference type="EMBL" id="LLXH01000937">
    <property type="protein sequence ID" value="PKC61808.1"/>
    <property type="molecule type" value="Genomic_DNA"/>
</dbReference>
<evidence type="ECO:0000313" key="2">
    <source>
        <dbReference type="EMBL" id="PKC61808.1"/>
    </source>
</evidence>
<organism evidence="2 3">
    <name type="scientific">Rhizophagus irregularis</name>
    <dbReference type="NCBI Taxonomy" id="588596"/>
    <lineage>
        <taxon>Eukaryota</taxon>
        <taxon>Fungi</taxon>
        <taxon>Fungi incertae sedis</taxon>
        <taxon>Mucoromycota</taxon>
        <taxon>Glomeromycotina</taxon>
        <taxon>Glomeromycetes</taxon>
        <taxon>Glomerales</taxon>
        <taxon>Glomeraceae</taxon>
        <taxon>Rhizophagus</taxon>
    </lineage>
</organism>
<dbReference type="VEuPathDB" id="FungiDB:RhiirFUN_020531"/>